<dbReference type="InterPro" id="IPR022310">
    <property type="entry name" value="NAD/GMP_synthase"/>
</dbReference>
<dbReference type="GO" id="GO:0005737">
    <property type="term" value="C:cytoplasm"/>
    <property type="evidence" value="ECO:0007669"/>
    <property type="project" value="InterPro"/>
</dbReference>
<sequence length="267" mass="29155">VNIFPDTVEIITNFIRTRIADADADGVILGLSGGIDSAVTLSLAVTALGPDKVRGLIMPFNETESIAMADNHAKSLGVKTTTLNISEIVLAYKKSASFFSEKLSEGNLHSRVRMSLLYGQGFSSNCLIVGTSNKSELLIGYYTKWGDGATDFLPIGDLYKSQIFTLGKLLGIPSEILNRKPTAELWAGQTDEEDLGFNYSDLDSVLFELERFSSLSKIADKTGFSAKKINKISDLIKHSIHKRVFPPVCKIGLRTVGLDWRETIGSK</sequence>
<feature type="domain" description="NAD/GMP synthase" evidence="9">
    <location>
        <begin position="8"/>
        <end position="246"/>
    </location>
</feature>
<evidence type="ECO:0000256" key="5">
    <source>
        <dbReference type="ARBA" id="ARBA00022741"/>
    </source>
</evidence>
<evidence type="ECO:0000259" key="9">
    <source>
        <dbReference type="Pfam" id="PF02540"/>
    </source>
</evidence>
<keyword evidence="6" id="KW-0067">ATP-binding</keyword>
<dbReference type="UniPathway" id="UPA00253"/>
<proteinExistence type="inferred from homology"/>
<dbReference type="SUPFAM" id="SSF52402">
    <property type="entry name" value="Adenine nucleotide alpha hydrolases-like"/>
    <property type="match status" value="1"/>
</dbReference>
<comment type="pathway">
    <text evidence="1">Cofactor biosynthesis; NAD(+) biosynthesis.</text>
</comment>
<evidence type="ECO:0000313" key="10">
    <source>
        <dbReference type="EMBL" id="SVB34317.1"/>
    </source>
</evidence>
<evidence type="ECO:0000256" key="8">
    <source>
        <dbReference type="ARBA" id="ARBA00023027"/>
    </source>
</evidence>
<dbReference type="Pfam" id="PF02540">
    <property type="entry name" value="NAD_synthase"/>
    <property type="match status" value="1"/>
</dbReference>
<comment type="similarity">
    <text evidence="2">Belongs to the NAD synthetase family.</text>
</comment>
<accession>A0A382D9K3</accession>
<dbReference type="AlphaFoldDB" id="A0A382D9K3"/>
<dbReference type="InterPro" id="IPR022926">
    <property type="entry name" value="NH(3)-dep_NAD(+)_synth"/>
</dbReference>
<keyword evidence="5" id="KW-0547">Nucleotide-binding</keyword>
<dbReference type="PANTHER" id="PTHR23090">
    <property type="entry name" value="NH 3 /GLUTAMINE-DEPENDENT NAD + SYNTHETASE"/>
    <property type="match status" value="1"/>
</dbReference>
<dbReference type="NCBIfam" id="NF010587">
    <property type="entry name" value="PRK13980.1"/>
    <property type="match status" value="1"/>
</dbReference>
<reference evidence="10" key="1">
    <citation type="submission" date="2018-05" db="EMBL/GenBank/DDBJ databases">
        <authorList>
            <person name="Lanie J.A."/>
            <person name="Ng W.-L."/>
            <person name="Kazmierczak K.M."/>
            <person name="Andrzejewski T.M."/>
            <person name="Davidsen T.M."/>
            <person name="Wayne K.J."/>
            <person name="Tettelin H."/>
            <person name="Glass J.I."/>
            <person name="Rusch D."/>
            <person name="Podicherti R."/>
            <person name="Tsui H.-C.T."/>
            <person name="Winkler M.E."/>
        </authorList>
    </citation>
    <scope>NUCLEOTIDE SEQUENCE</scope>
</reference>
<evidence type="ECO:0000256" key="7">
    <source>
        <dbReference type="ARBA" id="ARBA00022842"/>
    </source>
</evidence>
<organism evidence="10">
    <name type="scientific">marine metagenome</name>
    <dbReference type="NCBI Taxonomy" id="408172"/>
    <lineage>
        <taxon>unclassified sequences</taxon>
        <taxon>metagenomes</taxon>
        <taxon>ecological metagenomes</taxon>
    </lineage>
</organism>
<keyword evidence="8" id="KW-0520">NAD</keyword>
<dbReference type="GO" id="GO:0008795">
    <property type="term" value="F:NAD+ synthase activity"/>
    <property type="evidence" value="ECO:0007669"/>
    <property type="project" value="InterPro"/>
</dbReference>
<dbReference type="EMBL" id="UINC01037990">
    <property type="protein sequence ID" value="SVB34317.1"/>
    <property type="molecule type" value="Genomic_DNA"/>
</dbReference>
<evidence type="ECO:0000256" key="6">
    <source>
        <dbReference type="ARBA" id="ARBA00022840"/>
    </source>
</evidence>
<dbReference type="GO" id="GO:0003952">
    <property type="term" value="F:NAD+ synthase (glutamine-hydrolyzing) activity"/>
    <property type="evidence" value="ECO:0007669"/>
    <property type="project" value="InterPro"/>
</dbReference>
<evidence type="ECO:0000256" key="1">
    <source>
        <dbReference type="ARBA" id="ARBA00004790"/>
    </source>
</evidence>
<evidence type="ECO:0000256" key="3">
    <source>
        <dbReference type="ARBA" id="ARBA00022598"/>
    </source>
</evidence>
<dbReference type="FunFam" id="3.40.50.620:FF:000106">
    <property type="entry name" value="Glutamine-dependent NAD(+) synthetase"/>
    <property type="match status" value="1"/>
</dbReference>
<dbReference type="InterPro" id="IPR014729">
    <property type="entry name" value="Rossmann-like_a/b/a_fold"/>
</dbReference>
<dbReference type="GO" id="GO:0005524">
    <property type="term" value="F:ATP binding"/>
    <property type="evidence" value="ECO:0007669"/>
    <property type="project" value="UniProtKB-KW"/>
</dbReference>
<dbReference type="HAMAP" id="MF_00193">
    <property type="entry name" value="NadE_ammonia_dep"/>
    <property type="match status" value="1"/>
</dbReference>
<protein>
    <recommendedName>
        <fullName evidence="9">NAD/GMP synthase domain-containing protein</fullName>
    </recommendedName>
</protein>
<feature type="non-terminal residue" evidence="10">
    <location>
        <position position="1"/>
    </location>
</feature>
<keyword evidence="7" id="KW-0460">Magnesium</keyword>
<dbReference type="GO" id="GO:0009435">
    <property type="term" value="P:NAD+ biosynthetic process"/>
    <property type="evidence" value="ECO:0007669"/>
    <property type="project" value="UniProtKB-UniPathway"/>
</dbReference>
<dbReference type="InterPro" id="IPR003694">
    <property type="entry name" value="NAD_synthase"/>
</dbReference>
<dbReference type="Gene3D" id="3.40.50.620">
    <property type="entry name" value="HUPs"/>
    <property type="match status" value="1"/>
</dbReference>
<dbReference type="NCBIfam" id="TIGR00552">
    <property type="entry name" value="nadE"/>
    <property type="match status" value="1"/>
</dbReference>
<keyword evidence="4" id="KW-0479">Metal-binding</keyword>
<dbReference type="PANTHER" id="PTHR23090:SF9">
    <property type="entry name" value="GLUTAMINE-DEPENDENT NAD(+) SYNTHETASE"/>
    <property type="match status" value="1"/>
</dbReference>
<name>A0A382D9K3_9ZZZZ</name>
<dbReference type="GO" id="GO:0046872">
    <property type="term" value="F:metal ion binding"/>
    <property type="evidence" value="ECO:0007669"/>
    <property type="project" value="UniProtKB-KW"/>
</dbReference>
<evidence type="ECO:0000256" key="2">
    <source>
        <dbReference type="ARBA" id="ARBA00005859"/>
    </source>
</evidence>
<dbReference type="GO" id="GO:0004359">
    <property type="term" value="F:glutaminase activity"/>
    <property type="evidence" value="ECO:0007669"/>
    <property type="project" value="InterPro"/>
</dbReference>
<keyword evidence="3" id="KW-0436">Ligase</keyword>
<gene>
    <name evidence="10" type="ORF">METZ01_LOCUS187171</name>
</gene>
<evidence type="ECO:0000256" key="4">
    <source>
        <dbReference type="ARBA" id="ARBA00022723"/>
    </source>
</evidence>
<dbReference type="CDD" id="cd00553">
    <property type="entry name" value="NAD_synthase"/>
    <property type="match status" value="1"/>
</dbReference>